<dbReference type="InterPro" id="IPR034182">
    <property type="entry name" value="Kexin/furin"/>
</dbReference>
<sequence>RDYEKRDYYALHLDPSTSPAELAAHLGLQHDGQLASLEDHHVFSAPKHNHDIIEGAITELKLRRRKREVVEERHVLDGVLYNQKQVQRKRLVKRAPPTQAFPKRLSRPGPPVSEAQQEQQSIMKSLGIVDPIFTNQWHLFNTEQYGHDLNITNVWTQGITGKNSTVCIVDDGLDMDSEDLKGNYFAKGSWDFNDKVSQPKPRLADDRHGTRCAGEVAAMKNDVCGVGVAWDAGISGVRILSAPINDIDEAEAVNYGYEENDIYSCSWGPPDDGKTMEAPGVLIRKAMISAVQKGRQGKGTIYVFAAGNGAPHGDNCNFDGYTNSIYSVTVGAIDRNDHHPWYSEQCSALMVVTYSSGSATSAITTTDVGINTCTDTHGGTSAAGPLASGVYALLLEVNPRLGWRDIQWLTAMSSVPPTAEEGNWQTGALGRKYSHMFGYGKLDAYRIVENAKTWEPVKPQAWFYSPWLHVRRDIPQGNQGLVSIFTVTEDMLKNANLERLEHVTVTMNVQHTLRGDLSVELRSPSGMVSHLSVTRPQDKFTGGYDDWTFMSVAHWGESGIGNWTVIVKDTVVNEHSGVFTDWKLRLWGESIDAAKQELLPMPDGHEDDDHDVDAPHHVTTTSIEVPTQTSVSDNPSDKPNRPSHPGRPSSASTTDAAATPTTSPQPSITAPAESTTPTPTAQPDDSFLPSIFPTFGVSKRTQIWIYAAIGLILLFCISLAAYLYLARRRRLAREPRDAYEFEMLDDRDLDGGEGEVRAKRGRRGGPRRAGELYDAFAGESDEDFFSGDEDE</sequence>
<feature type="non-terminal residue" evidence="18">
    <location>
        <position position="791"/>
    </location>
</feature>
<dbReference type="GO" id="GO:0007323">
    <property type="term" value="P:peptide pheromone maturation"/>
    <property type="evidence" value="ECO:0007669"/>
    <property type="project" value="UniProtKB-ARBA"/>
</dbReference>
<dbReference type="PROSITE" id="PS00136">
    <property type="entry name" value="SUBTILASE_ASP"/>
    <property type="match status" value="1"/>
</dbReference>
<evidence type="ECO:0000313" key="18">
    <source>
        <dbReference type="EMBL" id="KAF2099321.1"/>
    </source>
</evidence>
<feature type="transmembrane region" description="Helical" evidence="16">
    <location>
        <begin position="703"/>
        <end position="726"/>
    </location>
</feature>
<dbReference type="GO" id="GO:0005802">
    <property type="term" value="C:trans-Golgi network"/>
    <property type="evidence" value="ECO:0007669"/>
    <property type="project" value="TreeGrafter"/>
</dbReference>
<feature type="active site" description="Charge relay system" evidence="13 14">
    <location>
        <position position="208"/>
    </location>
</feature>
<proteinExistence type="inferred from homology"/>
<dbReference type="GO" id="GO:0016485">
    <property type="term" value="P:protein processing"/>
    <property type="evidence" value="ECO:0007669"/>
    <property type="project" value="TreeGrafter"/>
</dbReference>
<keyword evidence="3 14" id="KW-0645">Protease</keyword>
<dbReference type="PROSITE" id="PS00138">
    <property type="entry name" value="SUBTILASE_SER"/>
    <property type="match status" value="1"/>
</dbReference>
<dbReference type="PROSITE" id="PS51829">
    <property type="entry name" value="P_HOMO_B"/>
    <property type="match status" value="1"/>
</dbReference>
<comment type="caution">
    <text evidence="18">The sequence shown here is derived from an EMBL/GenBank/DDBJ whole genome shotgun (WGS) entry which is preliminary data.</text>
</comment>
<dbReference type="Gene3D" id="3.40.50.200">
    <property type="entry name" value="Peptidase S8/S53 domain"/>
    <property type="match status" value="1"/>
</dbReference>
<feature type="active site" description="Charge relay system" evidence="13 14">
    <location>
        <position position="170"/>
    </location>
</feature>
<dbReference type="InterPro" id="IPR036852">
    <property type="entry name" value="Peptidase_S8/S53_dom_sf"/>
</dbReference>
<evidence type="ECO:0000256" key="5">
    <source>
        <dbReference type="ARBA" id="ARBA00022729"/>
    </source>
</evidence>
<dbReference type="FunFam" id="3.40.50.200:FF:000005">
    <property type="entry name" value="Proprotein convertase subtilisin/kexin type 7"/>
    <property type="match status" value="1"/>
</dbReference>
<evidence type="ECO:0000256" key="16">
    <source>
        <dbReference type="SAM" id="Phobius"/>
    </source>
</evidence>
<dbReference type="GO" id="GO:0000139">
    <property type="term" value="C:Golgi membrane"/>
    <property type="evidence" value="ECO:0007669"/>
    <property type="project" value="TreeGrafter"/>
</dbReference>
<feature type="active site" description="Charge relay system" evidence="13 14">
    <location>
        <position position="381"/>
    </location>
</feature>
<feature type="compositionally biased region" description="Polar residues" evidence="15">
    <location>
        <begin position="620"/>
        <end position="634"/>
    </location>
</feature>
<dbReference type="InterPro" id="IPR008979">
    <property type="entry name" value="Galactose-bd-like_sf"/>
</dbReference>
<feature type="region of interest" description="Disordered" evidence="15">
    <location>
        <begin position="620"/>
        <end position="687"/>
    </location>
</feature>
<dbReference type="PROSITE" id="PS51892">
    <property type="entry name" value="SUBTILASE"/>
    <property type="match status" value="1"/>
</dbReference>
<keyword evidence="10 16" id="KW-0472">Membrane</keyword>
<evidence type="ECO:0000256" key="14">
    <source>
        <dbReference type="PROSITE-ProRule" id="PRU01240"/>
    </source>
</evidence>
<protein>
    <recommendedName>
        <fullName evidence="17">P/Homo B domain-containing protein</fullName>
    </recommendedName>
</protein>
<dbReference type="InterPro" id="IPR023828">
    <property type="entry name" value="Peptidase_S8_Ser-AS"/>
</dbReference>
<dbReference type="PANTHER" id="PTHR42884:SF14">
    <property type="entry name" value="NEUROENDOCRINE CONVERTASE 1"/>
    <property type="match status" value="1"/>
</dbReference>
<reference evidence="18" key="1">
    <citation type="journal article" date="2020" name="Stud. Mycol.">
        <title>101 Dothideomycetes genomes: a test case for predicting lifestyles and emergence of pathogens.</title>
        <authorList>
            <person name="Haridas S."/>
            <person name="Albert R."/>
            <person name="Binder M."/>
            <person name="Bloem J."/>
            <person name="Labutti K."/>
            <person name="Salamov A."/>
            <person name="Andreopoulos B."/>
            <person name="Baker S."/>
            <person name="Barry K."/>
            <person name="Bills G."/>
            <person name="Bluhm B."/>
            <person name="Cannon C."/>
            <person name="Castanera R."/>
            <person name="Culley D."/>
            <person name="Daum C."/>
            <person name="Ezra D."/>
            <person name="Gonzalez J."/>
            <person name="Henrissat B."/>
            <person name="Kuo A."/>
            <person name="Liang C."/>
            <person name="Lipzen A."/>
            <person name="Lutzoni F."/>
            <person name="Magnuson J."/>
            <person name="Mondo S."/>
            <person name="Nolan M."/>
            <person name="Ohm R."/>
            <person name="Pangilinan J."/>
            <person name="Park H.-J."/>
            <person name="Ramirez L."/>
            <person name="Alfaro M."/>
            <person name="Sun H."/>
            <person name="Tritt A."/>
            <person name="Yoshinaga Y."/>
            <person name="Zwiers L.-H."/>
            <person name="Turgeon B."/>
            <person name="Goodwin S."/>
            <person name="Spatafora J."/>
            <person name="Crous P."/>
            <person name="Grigoriev I."/>
        </authorList>
    </citation>
    <scope>NUCLEOTIDE SEQUENCE</scope>
    <source>
        <strain evidence="18">CBS 133067</strain>
    </source>
</reference>
<evidence type="ECO:0000256" key="12">
    <source>
        <dbReference type="ARBA" id="ARBA00023180"/>
    </source>
</evidence>
<evidence type="ECO:0000256" key="11">
    <source>
        <dbReference type="ARBA" id="ARBA00023145"/>
    </source>
</evidence>
<keyword evidence="11" id="KW-0865">Zymogen</keyword>
<evidence type="ECO:0000259" key="17">
    <source>
        <dbReference type="PROSITE" id="PS51829"/>
    </source>
</evidence>
<keyword evidence="12" id="KW-0325">Glycoprotein</keyword>
<evidence type="ECO:0000256" key="9">
    <source>
        <dbReference type="ARBA" id="ARBA00022989"/>
    </source>
</evidence>
<dbReference type="InterPro" id="IPR023827">
    <property type="entry name" value="Peptidase_S8_Asp-AS"/>
</dbReference>
<dbReference type="CDD" id="cd04059">
    <property type="entry name" value="Peptidases_S8_Protein_convertases_Kexins_Furin-like"/>
    <property type="match status" value="1"/>
</dbReference>
<dbReference type="Gene3D" id="2.60.120.260">
    <property type="entry name" value="Galactose-binding domain-like"/>
    <property type="match status" value="1"/>
</dbReference>
<dbReference type="EMBL" id="ML978125">
    <property type="protein sequence ID" value="KAF2099321.1"/>
    <property type="molecule type" value="Genomic_DNA"/>
</dbReference>
<dbReference type="InterPro" id="IPR015500">
    <property type="entry name" value="Peptidase_S8_subtilisin-rel"/>
</dbReference>
<evidence type="ECO:0000313" key="19">
    <source>
        <dbReference type="Proteomes" id="UP000799772"/>
    </source>
</evidence>
<dbReference type="Pfam" id="PF00082">
    <property type="entry name" value="Peptidase_S8"/>
    <property type="match status" value="1"/>
</dbReference>
<dbReference type="InterPro" id="IPR002884">
    <property type="entry name" value="P_dom"/>
</dbReference>
<dbReference type="Pfam" id="PF01483">
    <property type="entry name" value="P_proprotein"/>
    <property type="match status" value="1"/>
</dbReference>
<comment type="similarity">
    <text evidence="2">Belongs to the peptidase S8 family. Furin subfamily.</text>
</comment>
<keyword evidence="7 14" id="KW-0720">Serine protease</keyword>
<feature type="non-terminal residue" evidence="18">
    <location>
        <position position="1"/>
    </location>
</feature>
<evidence type="ECO:0000256" key="2">
    <source>
        <dbReference type="ARBA" id="ARBA00005325"/>
    </source>
</evidence>
<name>A0A9P4ICG2_9PEZI</name>
<evidence type="ECO:0000256" key="1">
    <source>
        <dbReference type="ARBA" id="ARBA00004370"/>
    </source>
</evidence>
<dbReference type="SUPFAM" id="SSF49785">
    <property type="entry name" value="Galactose-binding domain-like"/>
    <property type="match status" value="1"/>
</dbReference>
<gene>
    <name evidence="18" type="ORF">NA57DRAFT_9805</name>
</gene>
<comment type="subcellular location">
    <subcellularLocation>
        <location evidence="1">Membrane</location>
    </subcellularLocation>
</comment>
<dbReference type="InterPro" id="IPR000209">
    <property type="entry name" value="Peptidase_S8/S53_dom"/>
</dbReference>
<evidence type="ECO:0000256" key="6">
    <source>
        <dbReference type="ARBA" id="ARBA00022801"/>
    </source>
</evidence>
<dbReference type="PROSITE" id="PS00137">
    <property type="entry name" value="SUBTILASE_HIS"/>
    <property type="match status" value="1"/>
</dbReference>
<dbReference type="OrthoDB" id="300641at2759"/>
<keyword evidence="5" id="KW-0732">Signal</keyword>
<evidence type="ECO:0000256" key="15">
    <source>
        <dbReference type="SAM" id="MobiDB-lite"/>
    </source>
</evidence>
<keyword evidence="4 16" id="KW-0812">Transmembrane</keyword>
<dbReference type="PANTHER" id="PTHR42884">
    <property type="entry name" value="PROPROTEIN CONVERTASE SUBTILISIN/KEXIN-RELATED"/>
    <property type="match status" value="1"/>
</dbReference>
<evidence type="ECO:0000256" key="8">
    <source>
        <dbReference type="ARBA" id="ARBA00022837"/>
    </source>
</evidence>
<evidence type="ECO:0000256" key="13">
    <source>
        <dbReference type="PIRSR" id="PIRSR615500-1"/>
    </source>
</evidence>
<organism evidence="18 19">
    <name type="scientific">Rhizodiscina lignyota</name>
    <dbReference type="NCBI Taxonomy" id="1504668"/>
    <lineage>
        <taxon>Eukaryota</taxon>
        <taxon>Fungi</taxon>
        <taxon>Dikarya</taxon>
        <taxon>Ascomycota</taxon>
        <taxon>Pezizomycotina</taxon>
        <taxon>Dothideomycetes</taxon>
        <taxon>Pleosporomycetidae</taxon>
        <taxon>Aulographales</taxon>
        <taxon>Rhizodiscinaceae</taxon>
        <taxon>Rhizodiscina</taxon>
    </lineage>
</organism>
<keyword evidence="8" id="KW-0106">Calcium</keyword>
<evidence type="ECO:0000256" key="10">
    <source>
        <dbReference type="ARBA" id="ARBA00023136"/>
    </source>
</evidence>
<keyword evidence="19" id="KW-1185">Reference proteome</keyword>
<accession>A0A9P4ICG2</accession>
<feature type="domain" description="P/Homo B" evidence="17">
    <location>
        <begin position="457"/>
        <end position="592"/>
    </location>
</feature>
<dbReference type="AlphaFoldDB" id="A0A9P4ICG2"/>
<evidence type="ECO:0000256" key="7">
    <source>
        <dbReference type="ARBA" id="ARBA00022825"/>
    </source>
</evidence>
<feature type="compositionally biased region" description="Low complexity" evidence="15">
    <location>
        <begin position="648"/>
        <end position="683"/>
    </location>
</feature>
<dbReference type="FunFam" id="2.60.120.260:FF:000026">
    <property type="entry name" value="proprotein convertase subtilisin/kexin type 7"/>
    <property type="match status" value="1"/>
</dbReference>
<dbReference type="SUPFAM" id="SSF52743">
    <property type="entry name" value="Subtilisin-like"/>
    <property type="match status" value="1"/>
</dbReference>
<dbReference type="GO" id="GO:0004252">
    <property type="term" value="F:serine-type endopeptidase activity"/>
    <property type="evidence" value="ECO:0007669"/>
    <property type="project" value="UniProtKB-UniRule"/>
</dbReference>
<dbReference type="PRINTS" id="PR00723">
    <property type="entry name" value="SUBTILISIN"/>
</dbReference>
<evidence type="ECO:0000256" key="4">
    <source>
        <dbReference type="ARBA" id="ARBA00022692"/>
    </source>
</evidence>
<dbReference type="InterPro" id="IPR022398">
    <property type="entry name" value="Peptidase_S8_His-AS"/>
</dbReference>
<evidence type="ECO:0000256" key="3">
    <source>
        <dbReference type="ARBA" id="ARBA00022670"/>
    </source>
</evidence>
<dbReference type="Proteomes" id="UP000799772">
    <property type="component" value="Unassembled WGS sequence"/>
</dbReference>
<keyword evidence="6 14" id="KW-0378">Hydrolase</keyword>
<keyword evidence="9 16" id="KW-1133">Transmembrane helix</keyword>
<feature type="region of interest" description="Disordered" evidence="15">
    <location>
        <begin position="750"/>
        <end position="772"/>
    </location>
</feature>